<proteinExistence type="predicted"/>
<dbReference type="AlphaFoldDB" id="A0A914PSR4"/>
<dbReference type="Proteomes" id="UP000887578">
    <property type="component" value="Unplaced"/>
</dbReference>
<keyword evidence="1" id="KW-0175">Coiled coil</keyword>
<evidence type="ECO:0000313" key="2">
    <source>
        <dbReference type="Proteomes" id="UP000887578"/>
    </source>
</evidence>
<reference evidence="3" key="1">
    <citation type="submission" date="2022-11" db="UniProtKB">
        <authorList>
            <consortium name="WormBaseParasite"/>
        </authorList>
    </citation>
    <scope>IDENTIFICATION</scope>
</reference>
<dbReference type="WBParaSite" id="PDA_v2.g17870.t1">
    <property type="protein sequence ID" value="PDA_v2.g17870.t1"/>
    <property type="gene ID" value="PDA_v2.g17870"/>
</dbReference>
<keyword evidence="2" id="KW-1185">Reference proteome</keyword>
<sequence>MNLVAAKNKQNLENELEELQNAVKSSRYNSPLSTLNFGFIRKLFSKNDKKKSNEEKIDRPLIQLYTNIDAQIPDENLSDPSNFAKINNAGLLFIELGETPPIYEFSKTFNQKLSNTESLIDIIISTLNPINVSTSNGFIGILIDSDDLKILLLKCFTEFFKSKPSKESKKYEWKSPLIIKENEGAIAWIKCDLKISIKGKKYGKKKIETELNCSSFYFPTIEDFENVLAGAEKNDNKEGTLL</sequence>
<name>A0A914PSR4_9BILA</name>
<organism evidence="2 3">
    <name type="scientific">Panagrolaimus davidi</name>
    <dbReference type="NCBI Taxonomy" id="227884"/>
    <lineage>
        <taxon>Eukaryota</taxon>
        <taxon>Metazoa</taxon>
        <taxon>Ecdysozoa</taxon>
        <taxon>Nematoda</taxon>
        <taxon>Chromadorea</taxon>
        <taxon>Rhabditida</taxon>
        <taxon>Tylenchina</taxon>
        <taxon>Panagrolaimomorpha</taxon>
        <taxon>Panagrolaimoidea</taxon>
        <taxon>Panagrolaimidae</taxon>
        <taxon>Panagrolaimus</taxon>
    </lineage>
</organism>
<evidence type="ECO:0000313" key="3">
    <source>
        <dbReference type="WBParaSite" id="PDA_v2.g17870.t1"/>
    </source>
</evidence>
<protein>
    <submittedName>
        <fullName evidence="3">Uncharacterized protein</fullName>
    </submittedName>
</protein>
<feature type="coiled-coil region" evidence="1">
    <location>
        <begin position="2"/>
        <end position="29"/>
    </location>
</feature>
<accession>A0A914PSR4</accession>
<evidence type="ECO:0000256" key="1">
    <source>
        <dbReference type="SAM" id="Coils"/>
    </source>
</evidence>